<dbReference type="InterPro" id="IPR000683">
    <property type="entry name" value="Gfo/Idh/MocA-like_OxRdtase_N"/>
</dbReference>
<dbReference type="Pfam" id="PF01408">
    <property type="entry name" value="GFO_IDH_MocA"/>
    <property type="match status" value="1"/>
</dbReference>
<name>A0A4P6X522_HYDPS</name>
<dbReference type="GO" id="GO:0000166">
    <property type="term" value="F:nucleotide binding"/>
    <property type="evidence" value="ECO:0007669"/>
    <property type="project" value="InterPro"/>
</dbReference>
<dbReference type="EMBL" id="CP037867">
    <property type="protein sequence ID" value="QBM28871.1"/>
    <property type="molecule type" value="Genomic_DNA"/>
</dbReference>
<organism evidence="2 3">
    <name type="scientific">Hydrogenophaga pseudoflava</name>
    <name type="common">Pseudomonas carboxydoflava</name>
    <dbReference type="NCBI Taxonomy" id="47421"/>
    <lineage>
        <taxon>Bacteria</taxon>
        <taxon>Pseudomonadati</taxon>
        <taxon>Pseudomonadota</taxon>
        <taxon>Betaproteobacteria</taxon>
        <taxon>Burkholderiales</taxon>
        <taxon>Comamonadaceae</taxon>
        <taxon>Hydrogenophaga</taxon>
    </lineage>
</organism>
<dbReference type="KEGG" id="hpse:HPF_14315"/>
<feature type="domain" description="Gfo/Idh/MocA-like oxidoreductase N-terminal" evidence="1">
    <location>
        <begin position="6"/>
        <end position="120"/>
    </location>
</feature>
<dbReference type="PANTHER" id="PTHR43377">
    <property type="entry name" value="BILIVERDIN REDUCTASE A"/>
    <property type="match status" value="1"/>
</dbReference>
<gene>
    <name evidence="2" type="primary">rifL</name>
    <name evidence="2" type="ORF">HPF_14315</name>
</gene>
<dbReference type="Gene3D" id="3.40.50.720">
    <property type="entry name" value="NAD(P)-binding Rossmann-like Domain"/>
    <property type="match status" value="1"/>
</dbReference>
<evidence type="ECO:0000313" key="2">
    <source>
        <dbReference type="EMBL" id="QBM28871.1"/>
    </source>
</evidence>
<dbReference type="RefSeq" id="WP_133156968.1">
    <property type="nucleotide sequence ID" value="NZ_CP037867.1"/>
</dbReference>
<reference evidence="2 3" key="1">
    <citation type="submission" date="2019-03" db="EMBL/GenBank/DDBJ databases">
        <authorList>
            <person name="Sebastian G."/>
            <person name="Baumann P."/>
            <person name="Ruckert C."/>
            <person name="Kalinowski J."/>
            <person name="Nebel B."/>
            <person name="Takors R."/>
            <person name="Blombach B."/>
        </authorList>
    </citation>
    <scope>NUCLEOTIDE SEQUENCE [LARGE SCALE GENOMIC DNA]</scope>
    <source>
        <strain evidence="2 3">DSM 1084</strain>
    </source>
</reference>
<sequence length="280" mass="30419">MGTRTRIAVLGFGRFGRVHALRLQAHPAYEVVCVVDPDPQARTAAQAQGFDAIASLDALPKAVQAAAVVTPAETHADLAVALMHRGIDVLVEKPMAESEQAIDAMLDAVRVTGRKLFIGHIERFNPALIDLPWGQVPGHLVFRRQSRLPGTARSVVLDLMVHDLDLAPHLLRCGPDEFLHILDVQSLEDSMQVVARMGDTRVDFHVRHGADISLASVCWGDQGAWNELLLSSRSDLGQSDALTRQYTAFHHELRGLPSLLADAQDGAIAARRALAIVAKL</sequence>
<dbReference type="Gene3D" id="3.30.360.10">
    <property type="entry name" value="Dihydrodipicolinate Reductase, domain 2"/>
    <property type="match status" value="1"/>
</dbReference>
<evidence type="ECO:0000313" key="3">
    <source>
        <dbReference type="Proteomes" id="UP000293912"/>
    </source>
</evidence>
<dbReference type="GO" id="GO:0016491">
    <property type="term" value="F:oxidoreductase activity"/>
    <property type="evidence" value="ECO:0007669"/>
    <property type="project" value="UniProtKB-KW"/>
</dbReference>
<dbReference type="InterPro" id="IPR036291">
    <property type="entry name" value="NAD(P)-bd_dom_sf"/>
</dbReference>
<keyword evidence="2" id="KW-0560">Oxidoreductase</keyword>
<dbReference type="SUPFAM" id="SSF51735">
    <property type="entry name" value="NAD(P)-binding Rossmann-fold domains"/>
    <property type="match status" value="1"/>
</dbReference>
<evidence type="ECO:0000259" key="1">
    <source>
        <dbReference type="Pfam" id="PF01408"/>
    </source>
</evidence>
<proteinExistence type="predicted"/>
<dbReference type="Proteomes" id="UP000293912">
    <property type="component" value="Chromosome"/>
</dbReference>
<protein>
    <submittedName>
        <fullName evidence="2">UDP-kanosamine synthase oxidoreductase subunit</fullName>
        <ecNumber evidence="2">1.1.1.-</ecNumber>
    </submittedName>
</protein>
<dbReference type="PANTHER" id="PTHR43377:SF1">
    <property type="entry name" value="BILIVERDIN REDUCTASE A"/>
    <property type="match status" value="1"/>
</dbReference>
<dbReference type="AlphaFoldDB" id="A0A4P6X522"/>
<keyword evidence="3" id="KW-1185">Reference proteome</keyword>
<dbReference type="EC" id="1.1.1.-" evidence="2"/>
<accession>A0A4P6X522</accession>
<dbReference type="InterPro" id="IPR051450">
    <property type="entry name" value="Gfo/Idh/MocA_Oxidoreductases"/>
</dbReference>